<accession>A0A917RZ13</accession>
<dbReference type="InterPro" id="IPR029063">
    <property type="entry name" value="SAM-dependent_MTases_sf"/>
</dbReference>
<dbReference type="Gene3D" id="3.40.50.150">
    <property type="entry name" value="Vaccinia Virus protein VP39"/>
    <property type="match status" value="1"/>
</dbReference>
<dbReference type="GO" id="GO:0032259">
    <property type="term" value="P:methylation"/>
    <property type="evidence" value="ECO:0007669"/>
    <property type="project" value="UniProtKB-KW"/>
</dbReference>
<evidence type="ECO:0000256" key="1">
    <source>
        <dbReference type="ARBA" id="ARBA00022603"/>
    </source>
</evidence>
<evidence type="ECO:0000256" key="2">
    <source>
        <dbReference type="ARBA" id="ARBA00022679"/>
    </source>
</evidence>
<comment type="caution">
    <text evidence="5">The sequence shown here is derived from an EMBL/GenBank/DDBJ whole genome shotgun (WGS) entry which is preliminary data.</text>
</comment>
<proteinExistence type="predicted"/>
<keyword evidence="1 5" id="KW-0489">Methyltransferase</keyword>
<dbReference type="CDD" id="cd02440">
    <property type="entry name" value="AdoMet_MTases"/>
    <property type="match status" value="1"/>
</dbReference>
<dbReference type="PANTHER" id="PTHR43464:SF19">
    <property type="entry name" value="UBIQUINONE BIOSYNTHESIS O-METHYLTRANSFERASE, MITOCHONDRIAL"/>
    <property type="match status" value="1"/>
</dbReference>
<dbReference type="GO" id="GO:0008168">
    <property type="term" value="F:methyltransferase activity"/>
    <property type="evidence" value="ECO:0007669"/>
    <property type="project" value="UniProtKB-KW"/>
</dbReference>
<protein>
    <submittedName>
        <fullName evidence="5">SAM-dependent methyltransferase</fullName>
    </submittedName>
</protein>
<evidence type="ECO:0000256" key="3">
    <source>
        <dbReference type="ARBA" id="ARBA00022691"/>
    </source>
</evidence>
<evidence type="ECO:0000313" key="5">
    <source>
        <dbReference type="EMBL" id="GGL47057.1"/>
    </source>
</evidence>
<dbReference type="RefSeq" id="WP_188893234.1">
    <property type="nucleotide sequence ID" value="NZ_BMMZ01000001.1"/>
</dbReference>
<dbReference type="PANTHER" id="PTHR43464">
    <property type="entry name" value="METHYLTRANSFERASE"/>
    <property type="match status" value="1"/>
</dbReference>
<dbReference type="Proteomes" id="UP000613840">
    <property type="component" value="Unassembled WGS sequence"/>
</dbReference>
<keyword evidence="2" id="KW-0808">Transferase</keyword>
<gene>
    <name evidence="5" type="ORF">GCM10011575_01140</name>
</gene>
<keyword evidence="3" id="KW-0949">S-adenosyl-L-methionine</keyword>
<dbReference type="EMBL" id="BMMZ01000001">
    <property type="protein sequence ID" value="GGL47057.1"/>
    <property type="molecule type" value="Genomic_DNA"/>
</dbReference>
<name>A0A917RZ13_9ACTN</name>
<organism evidence="5 6">
    <name type="scientific">Microlunatus endophyticus</name>
    <dbReference type="NCBI Taxonomy" id="1716077"/>
    <lineage>
        <taxon>Bacteria</taxon>
        <taxon>Bacillati</taxon>
        <taxon>Actinomycetota</taxon>
        <taxon>Actinomycetes</taxon>
        <taxon>Propionibacteriales</taxon>
        <taxon>Propionibacteriaceae</taxon>
        <taxon>Microlunatus</taxon>
    </lineage>
</organism>
<sequence length="275" mass="30155">MESDRPAPFSAYTTPEFWDDDHISAQMLTAHLDPGIDAASRRPDFIDRAVYWIAARLALGAGSRVLDLGCGPGLVACGLARRGMFVRGVDVSRRSIAYATGAARAERLSAEFLVSDYLQDDLGGPYDAALLVYEDFCVLSPQQRSLLLTKIIASLRPGGAFAMDVTSAARFAAEHDGIRREPDLMNGFWAPTPYDGIQETFTYADLRLVLDRFTIITEDATKQYWNWMQCLTPDEVATELRGAGFGEPDLVGDLAGSPYDPASETFAVVVRREKA</sequence>
<dbReference type="Pfam" id="PF13649">
    <property type="entry name" value="Methyltransf_25"/>
    <property type="match status" value="1"/>
</dbReference>
<dbReference type="Gene3D" id="2.20.25.110">
    <property type="entry name" value="S-adenosyl-L-methionine-dependent methyltransferases"/>
    <property type="match status" value="1"/>
</dbReference>
<evidence type="ECO:0000259" key="4">
    <source>
        <dbReference type="Pfam" id="PF13649"/>
    </source>
</evidence>
<reference evidence="5" key="2">
    <citation type="submission" date="2020-09" db="EMBL/GenBank/DDBJ databases">
        <authorList>
            <person name="Sun Q."/>
            <person name="Zhou Y."/>
        </authorList>
    </citation>
    <scope>NUCLEOTIDE SEQUENCE</scope>
    <source>
        <strain evidence="5">CGMCC 4.7306</strain>
    </source>
</reference>
<dbReference type="InterPro" id="IPR041698">
    <property type="entry name" value="Methyltransf_25"/>
</dbReference>
<evidence type="ECO:0000313" key="6">
    <source>
        <dbReference type="Proteomes" id="UP000613840"/>
    </source>
</evidence>
<dbReference type="AlphaFoldDB" id="A0A917RZ13"/>
<reference evidence="5" key="1">
    <citation type="journal article" date="2014" name="Int. J. Syst. Evol. Microbiol.">
        <title>Complete genome sequence of Corynebacterium casei LMG S-19264T (=DSM 44701T), isolated from a smear-ripened cheese.</title>
        <authorList>
            <consortium name="US DOE Joint Genome Institute (JGI-PGF)"/>
            <person name="Walter F."/>
            <person name="Albersmeier A."/>
            <person name="Kalinowski J."/>
            <person name="Ruckert C."/>
        </authorList>
    </citation>
    <scope>NUCLEOTIDE SEQUENCE</scope>
    <source>
        <strain evidence="5">CGMCC 4.7306</strain>
    </source>
</reference>
<dbReference type="SUPFAM" id="SSF53335">
    <property type="entry name" value="S-adenosyl-L-methionine-dependent methyltransferases"/>
    <property type="match status" value="1"/>
</dbReference>
<feature type="domain" description="Methyltransferase" evidence="4">
    <location>
        <begin position="65"/>
        <end position="159"/>
    </location>
</feature>
<keyword evidence="6" id="KW-1185">Reference proteome</keyword>